<gene>
    <name evidence="2" type="ORF">SCUD_LOCUS6813</name>
</gene>
<sequence length="192" mass="22172">MPILNDLFSSIYHLKMSPINIQLVDPIMCPCNTSKCDLNHLILDEQYRNHFEKITSNRPIINKIDCTSTITSNHNNGLDLNTSLHREDEELNDNDDINSHSRRKSMNSEVNDGDESTTQNRVHYIDRCVMQNFIGLEDADEKTREAMLNFSYYLALGEMDSAFRAMKLIKSPVVWQVCYSKSFVDTGKRIMT</sequence>
<evidence type="ECO:0000256" key="1">
    <source>
        <dbReference type="SAM" id="MobiDB-lite"/>
    </source>
</evidence>
<reference evidence="4" key="1">
    <citation type="submission" date="2016-06" db="UniProtKB">
        <authorList>
            <consortium name="WormBaseParasite"/>
        </authorList>
    </citation>
    <scope>IDENTIFICATION</scope>
</reference>
<dbReference type="STRING" id="6186.A0A183JVS0"/>
<keyword evidence="3" id="KW-1185">Reference proteome</keyword>
<evidence type="ECO:0000313" key="2">
    <source>
        <dbReference type="EMBL" id="VDP07797.1"/>
    </source>
</evidence>
<evidence type="ECO:0000313" key="3">
    <source>
        <dbReference type="Proteomes" id="UP000279833"/>
    </source>
</evidence>
<name>A0A183JVS0_9TREM</name>
<reference evidence="2 3" key="2">
    <citation type="submission" date="2018-11" db="EMBL/GenBank/DDBJ databases">
        <authorList>
            <consortium name="Pathogen Informatics"/>
        </authorList>
    </citation>
    <scope>NUCLEOTIDE SEQUENCE [LARGE SCALE GENOMIC DNA]</scope>
    <source>
        <strain evidence="2">Dakar</strain>
        <strain evidence="3">Dakar, Senegal</strain>
    </source>
</reference>
<protein>
    <submittedName>
        <fullName evidence="4">C3H1-type domain-containing protein</fullName>
    </submittedName>
</protein>
<dbReference type="AlphaFoldDB" id="A0A183JVS0"/>
<dbReference type="WBParaSite" id="SCUD_0000681501-mRNA-1">
    <property type="protein sequence ID" value="SCUD_0000681501-mRNA-1"/>
    <property type="gene ID" value="SCUD_0000681501"/>
</dbReference>
<accession>A0A183JVS0</accession>
<organism evidence="4">
    <name type="scientific">Schistosoma curassoni</name>
    <dbReference type="NCBI Taxonomy" id="6186"/>
    <lineage>
        <taxon>Eukaryota</taxon>
        <taxon>Metazoa</taxon>
        <taxon>Spiralia</taxon>
        <taxon>Lophotrochozoa</taxon>
        <taxon>Platyhelminthes</taxon>
        <taxon>Trematoda</taxon>
        <taxon>Digenea</taxon>
        <taxon>Strigeidida</taxon>
        <taxon>Schistosomatoidea</taxon>
        <taxon>Schistosomatidae</taxon>
        <taxon>Schistosoma</taxon>
    </lineage>
</organism>
<evidence type="ECO:0000313" key="4">
    <source>
        <dbReference type="WBParaSite" id="SCUD_0000681501-mRNA-1"/>
    </source>
</evidence>
<feature type="region of interest" description="Disordered" evidence="1">
    <location>
        <begin position="91"/>
        <end position="118"/>
    </location>
</feature>
<proteinExistence type="predicted"/>
<dbReference type="Proteomes" id="UP000279833">
    <property type="component" value="Unassembled WGS sequence"/>
</dbReference>
<dbReference type="EMBL" id="UZAK01017317">
    <property type="protein sequence ID" value="VDP07797.1"/>
    <property type="molecule type" value="Genomic_DNA"/>
</dbReference>